<sequence>MAITDVLINWRCKVIVEFDVFGQAPQRALRKMGLTGQHLSAGRHFTRKNSSWLEFDNAQGKRDKRSLALQLFEEFKVVRFIEWVEVHRPFGERGLWLESELVKAAAAVKINVVRIDFLKGEGVVVST</sequence>
<dbReference type="AlphaFoldDB" id="A0A5C6BYZ7"/>
<protein>
    <submittedName>
        <fullName evidence="1">Uncharacterized protein</fullName>
    </submittedName>
</protein>
<keyword evidence="2" id="KW-1185">Reference proteome</keyword>
<comment type="caution">
    <text evidence="1">The sequence shown here is derived from an EMBL/GenBank/DDBJ whole genome shotgun (WGS) entry which is preliminary data.</text>
</comment>
<evidence type="ECO:0000313" key="2">
    <source>
        <dbReference type="Proteomes" id="UP000319908"/>
    </source>
</evidence>
<proteinExistence type="predicted"/>
<dbReference type="Proteomes" id="UP000319908">
    <property type="component" value="Unassembled WGS sequence"/>
</dbReference>
<name>A0A5C6BYZ7_9BACT</name>
<evidence type="ECO:0000313" key="1">
    <source>
        <dbReference type="EMBL" id="TWU16134.1"/>
    </source>
</evidence>
<reference evidence="1 2" key="1">
    <citation type="journal article" date="2020" name="Antonie Van Leeuwenhoek">
        <title>Rhodopirellula heiligendammensis sp. nov., Rhodopirellula pilleata sp. nov., and Rhodopirellula solitaria sp. nov. isolated from natural or artificial marine surfaces in Northern Germany and California, USA, and emended description of the genus Rhodopirellula.</title>
        <authorList>
            <person name="Kallscheuer N."/>
            <person name="Wiegand S."/>
            <person name="Jogler M."/>
            <person name="Boedeker C."/>
            <person name="Peeters S.H."/>
            <person name="Rast P."/>
            <person name="Heuer A."/>
            <person name="Jetten M.S.M."/>
            <person name="Rohde M."/>
            <person name="Jogler C."/>
        </authorList>
    </citation>
    <scope>NUCLEOTIDE SEQUENCE [LARGE SCALE GENOMIC DNA]</scope>
    <source>
        <strain evidence="1 2">Poly21</strain>
    </source>
</reference>
<gene>
    <name evidence="1" type="ORF">Poly21_33390</name>
</gene>
<accession>A0A5C6BYZ7</accession>
<organism evidence="1 2">
    <name type="scientific">Allorhodopirellula heiligendammensis</name>
    <dbReference type="NCBI Taxonomy" id="2714739"/>
    <lineage>
        <taxon>Bacteria</taxon>
        <taxon>Pseudomonadati</taxon>
        <taxon>Planctomycetota</taxon>
        <taxon>Planctomycetia</taxon>
        <taxon>Pirellulales</taxon>
        <taxon>Pirellulaceae</taxon>
        <taxon>Allorhodopirellula</taxon>
    </lineage>
</organism>
<dbReference type="EMBL" id="SJPU01000002">
    <property type="protein sequence ID" value="TWU16134.1"/>
    <property type="molecule type" value="Genomic_DNA"/>
</dbReference>